<protein>
    <submittedName>
        <fullName evidence="1">NHLP leader peptide family natural product</fullName>
    </submittedName>
</protein>
<gene>
    <name evidence="1" type="ORF">DEF36_00885</name>
</gene>
<accession>A0A358QQR8</accession>
<evidence type="ECO:0000313" key="1">
    <source>
        <dbReference type="EMBL" id="HBV95593.1"/>
    </source>
</evidence>
<organism evidence="1">
    <name type="scientific">Desulfotomaculum sp</name>
    <dbReference type="NCBI Taxonomy" id="41211"/>
    <lineage>
        <taxon>Bacteria</taxon>
        <taxon>Bacillati</taxon>
        <taxon>Bacillota</taxon>
        <taxon>Clostridia</taxon>
        <taxon>Eubacteriales</taxon>
        <taxon>Desulfotomaculaceae</taxon>
        <taxon>Desulfotomaculum</taxon>
    </lineage>
</organism>
<comment type="caution">
    <text evidence="1">The sequence shown here is derived from an EMBL/GenBank/DDBJ whole genome shotgun (WGS) entry which is preliminary data.</text>
</comment>
<accession>A0ACD6B9V2</accession>
<evidence type="ECO:0007829" key="2">
    <source>
        <dbReference type="PDB" id="9CJX"/>
    </source>
</evidence>
<reference evidence="2" key="2">
    <citation type="submission" date="2024-07" db="PDB data bank">
        <title>Solution NMR structure of the RiPP proteusin DprE2.</title>
        <authorList>
            <person name="McShan A.C."/>
            <person name="Agarwal V."/>
            <person name="Vidya F.N.U."/>
        </authorList>
    </citation>
    <scope>STRUCTURE BY NMR OF 1-86</scope>
</reference>
<dbReference type="EMBL" id="DOPK01000002">
    <property type="protein sequence ID" value="HBV95593.1"/>
    <property type="molecule type" value="Genomic_DNA"/>
</dbReference>
<keyword evidence="2" id="KW-0002">3D-structure</keyword>
<sequence>MNNWTEEEVQKVVAEIGKKAAADPAFRKLCLANPTGAVKEVSGKDLPQGLKVRFVENEGAHMTFVLPDPAGSGELGEEDLNRVAGGAGETQGKCYGFGY</sequence>
<name>A0ACD6B9V2_9FIRM</name>
<proteinExistence type="evidence at protein level"/>
<reference evidence="1" key="1">
    <citation type="journal article" date="2018" name="Nat. Biotechnol.">
        <title>A standardized bacterial taxonomy based on genome phylogeny substantially revises the tree of life.</title>
        <authorList>
            <person name="Parks D.H."/>
            <person name="Chuvochina M."/>
            <person name="Waite D.W."/>
            <person name="Rinke C."/>
            <person name="Skarshewski A."/>
            <person name="Chaumeil P.A."/>
            <person name="Hugenholtz P."/>
        </authorList>
    </citation>
    <scope>NUCLEOTIDE SEQUENCE</scope>
    <source>
        <strain evidence="1">UBA8485</strain>
    </source>
</reference>
<dbReference type="PDB" id="9CJX">
    <property type="method" value="NMR"/>
    <property type="chains" value="A=1-86"/>
</dbReference>